<dbReference type="Proteomes" id="UP000006055">
    <property type="component" value="Chromosome"/>
</dbReference>
<dbReference type="NCBIfam" id="NF007958">
    <property type="entry name" value="PRK10677.1"/>
    <property type="match status" value="1"/>
</dbReference>
<reference evidence="9" key="1">
    <citation type="submission" date="2012-06" db="EMBL/GenBank/DDBJ databases">
        <title>Complete sequence of chromosome of Desulfomonile tiedjei DSM 6799.</title>
        <authorList>
            <person name="Lucas S."/>
            <person name="Copeland A."/>
            <person name="Lapidus A."/>
            <person name="Glavina del Rio T."/>
            <person name="Dalin E."/>
            <person name="Tice H."/>
            <person name="Bruce D."/>
            <person name="Goodwin L."/>
            <person name="Pitluck S."/>
            <person name="Peters L."/>
            <person name="Ovchinnikova G."/>
            <person name="Zeytun A."/>
            <person name="Lu M."/>
            <person name="Kyrpides N."/>
            <person name="Mavromatis K."/>
            <person name="Ivanova N."/>
            <person name="Brettin T."/>
            <person name="Detter J.C."/>
            <person name="Han C."/>
            <person name="Larimer F."/>
            <person name="Land M."/>
            <person name="Hauser L."/>
            <person name="Markowitz V."/>
            <person name="Cheng J.-F."/>
            <person name="Hugenholtz P."/>
            <person name="Woyke T."/>
            <person name="Wu D."/>
            <person name="Spring S."/>
            <person name="Schroeder M."/>
            <person name="Brambilla E."/>
            <person name="Klenk H.-P."/>
            <person name="Eisen J.A."/>
        </authorList>
    </citation>
    <scope>NUCLEOTIDE SEQUENCE [LARGE SCALE GENOMIC DNA]</scope>
    <source>
        <strain evidence="9">ATCC 49306 / DSM 6799 / DCB-1</strain>
    </source>
</reference>
<evidence type="ECO:0000313" key="8">
    <source>
        <dbReference type="EMBL" id="AFM24561.1"/>
    </source>
</evidence>
<dbReference type="CDD" id="cd13536">
    <property type="entry name" value="PBP2_EcModA"/>
    <property type="match status" value="1"/>
</dbReference>
<feature type="chain" id="PRO_5003687519" evidence="7">
    <location>
        <begin position="26"/>
        <end position="260"/>
    </location>
</feature>
<gene>
    <name evidence="8" type="ordered locus">Desti_1853</name>
</gene>
<dbReference type="eggNOG" id="COG0725">
    <property type="taxonomic scope" value="Bacteria"/>
</dbReference>
<dbReference type="SUPFAM" id="SSF53850">
    <property type="entry name" value="Periplasmic binding protein-like II"/>
    <property type="match status" value="1"/>
</dbReference>
<dbReference type="STRING" id="706587.Desti_1853"/>
<dbReference type="GO" id="GO:0030973">
    <property type="term" value="F:molybdate ion binding"/>
    <property type="evidence" value="ECO:0007669"/>
    <property type="project" value="TreeGrafter"/>
</dbReference>
<comment type="similarity">
    <text evidence="1">Belongs to the bacterial solute-binding protein ModA family.</text>
</comment>
<keyword evidence="2 6" id="KW-0500">Molybdenum</keyword>
<keyword evidence="3 6" id="KW-0479">Metal-binding</keyword>
<feature type="binding site" evidence="6">
    <location>
        <position position="65"/>
    </location>
    <ligand>
        <name>molybdate</name>
        <dbReference type="ChEBI" id="CHEBI:36264"/>
    </ligand>
</feature>
<dbReference type="RefSeq" id="WP_014809706.1">
    <property type="nucleotide sequence ID" value="NC_018025.1"/>
</dbReference>
<feature type="binding site" evidence="6">
    <location>
        <position position="178"/>
    </location>
    <ligand>
        <name>molybdate</name>
        <dbReference type="ChEBI" id="CHEBI:36264"/>
    </ligand>
</feature>
<organism evidence="8 9">
    <name type="scientific">Desulfomonile tiedjei (strain ATCC 49306 / DSM 6799 / DCB-1)</name>
    <dbReference type="NCBI Taxonomy" id="706587"/>
    <lineage>
        <taxon>Bacteria</taxon>
        <taxon>Pseudomonadati</taxon>
        <taxon>Thermodesulfobacteriota</taxon>
        <taxon>Desulfomonilia</taxon>
        <taxon>Desulfomonilales</taxon>
        <taxon>Desulfomonilaceae</taxon>
        <taxon>Desulfomonile</taxon>
    </lineage>
</organism>
<dbReference type="InterPro" id="IPR050682">
    <property type="entry name" value="ModA/WtpA"/>
</dbReference>
<dbReference type="GO" id="GO:0046872">
    <property type="term" value="F:metal ion binding"/>
    <property type="evidence" value="ECO:0007669"/>
    <property type="project" value="UniProtKB-KW"/>
</dbReference>
<evidence type="ECO:0000256" key="6">
    <source>
        <dbReference type="PIRSR" id="PIRSR004846-1"/>
    </source>
</evidence>
<evidence type="ECO:0000256" key="5">
    <source>
        <dbReference type="ARBA" id="ARBA00062515"/>
    </source>
</evidence>
<dbReference type="AlphaFoldDB" id="I4C4S0"/>
<evidence type="ECO:0000256" key="2">
    <source>
        <dbReference type="ARBA" id="ARBA00022505"/>
    </source>
</evidence>
<dbReference type="InterPro" id="IPR005950">
    <property type="entry name" value="ModA"/>
</dbReference>
<evidence type="ECO:0000256" key="3">
    <source>
        <dbReference type="ARBA" id="ARBA00022723"/>
    </source>
</evidence>
<feature type="binding site" evidence="6">
    <location>
        <position position="196"/>
    </location>
    <ligand>
        <name>molybdate</name>
        <dbReference type="ChEBI" id="CHEBI:36264"/>
    </ligand>
</feature>
<protein>
    <submittedName>
        <fullName evidence="8">Molybdenum ABC transporter, periplasmic molybdate-binding protein</fullName>
    </submittedName>
</protein>
<proteinExistence type="inferred from homology"/>
<evidence type="ECO:0000313" key="9">
    <source>
        <dbReference type="Proteomes" id="UP000006055"/>
    </source>
</evidence>
<sequence length="260" mass="27815">MNKRQSFWATIVVTLLFCAVPLAQAAEPDSATVFAAASTTNAMNDISKIFADKGLGKVVFSFASSSTLAKQIENGAPANVFISADEPWMNYLQERKLIEPASRFDLLANKLVLIAPADSSVNKVEIAPKFDIAQLLGNGKLSVGDPDHVPAGKYAKAALQKLGAWTEVESKLARAADVRGALALVERGEAAFGIVYSTDAAITSKVKVVGVFPEDTHPKIVYPTALIAGKSSVVAKKFFEFLKSPESKAVFQKYGFTTLK</sequence>
<dbReference type="GO" id="GO:1901359">
    <property type="term" value="F:tungstate binding"/>
    <property type="evidence" value="ECO:0007669"/>
    <property type="project" value="UniProtKB-ARBA"/>
</dbReference>
<dbReference type="Gene3D" id="3.40.190.10">
    <property type="entry name" value="Periplasmic binding protein-like II"/>
    <property type="match status" value="2"/>
</dbReference>
<accession>I4C4S0</accession>
<comment type="subunit">
    <text evidence="5">The complex is composed of two ATP-binding proteins (ModC), two transmembrane proteins (ModB) and a solute-binding protein (ModA).</text>
</comment>
<dbReference type="PANTHER" id="PTHR30632">
    <property type="entry name" value="MOLYBDATE-BINDING PERIPLASMIC PROTEIN"/>
    <property type="match status" value="1"/>
</dbReference>
<dbReference type="GO" id="GO:0030288">
    <property type="term" value="C:outer membrane-bounded periplasmic space"/>
    <property type="evidence" value="ECO:0007669"/>
    <property type="project" value="TreeGrafter"/>
</dbReference>
<dbReference type="PATRIC" id="fig|706587.4.peg.2128"/>
<dbReference type="HOGENOM" id="CLU_065520_3_0_7"/>
<evidence type="ECO:0000256" key="1">
    <source>
        <dbReference type="ARBA" id="ARBA00009175"/>
    </source>
</evidence>
<evidence type="ECO:0000256" key="4">
    <source>
        <dbReference type="ARBA" id="ARBA00022729"/>
    </source>
</evidence>
<dbReference type="EMBL" id="CP003360">
    <property type="protein sequence ID" value="AFM24561.1"/>
    <property type="molecule type" value="Genomic_DNA"/>
</dbReference>
<dbReference type="Pfam" id="PF13531">
    <property type="entry name" value="SBP_bac_11"/>
    <property type="match status" value="1"/>
</dbReference>
<feature type="binding site" evidence="6">
    <location>
        <position position="38"/>
    </location>
    <ligand>
        <name>molybdate</name>
        <dbReference type="ChEBI" id="CHEBI:36264"/>
    </ligand>
</feature>
<dbReference type="PIRSF" id="PIRSF004846">
    <property type="entry name" value="ModA"/>
    <property type="match status" value="1"/>
</dbReference>
<dbReference type="FunFam" id="3.40.190.10:FF:000035">
    <property type="entry name" value="Molybdate ABC transporter substrate-binding protein"/>
    <property type="match status" value="1"/>
</dbReference>
<dbReference type="NCBIfam" id="TIGR01256">
    <property type="entry name" value="modA"/>
    <property type="match status" value="1"/>
</dbReference>
<dbReference type="GO" id="GO:0015689">
    <property type="term" value="P:molybdate ion transport"/>
    <property type="evidence" value="ECO:0007669"/>
    <property type="project" value="InterPro"/>
</dbReference>
<dbReference type="KEGG" id="dti:Desti_1853"/>
<keyword evidence="9" id="KW-1185">Reference proteome</keyword>
<dbReference type="PANTHER" id="PTHR30632:SF17">
    <property type="entry name" value="MOLYBDATE-BINDING PROTEIN MODA"/>
    <property type="match status" value="1"/>
</dbReference>
<keyword evidence="4 7" id="KW-0732">Signal</keyword>
<feature type="binding site" evidence="6">
    <location>
        <position position="151"/>
    </location>
    <ligand>
        <name>molybdate</name>
        <dbReference type="ChEBI" id="CHEBI:36264"/>
    </ligand>
</feature>
<name>I4C4S0_DESTA</name>
<feature type="signal peptide" evidence="7">
    <location>
        <begin position="1"/>
        <end position="25"/>
    </location>
</feature>
<evidence type="ECO:0000256" key="7">
    <source>
        <dbReference type="SAM" id="SignalP"/>
    </source>
</evidence>
<dbReference type="OrthoDB" id="9785015at2"/>